<dbReference type="SUPFAM" id="SSF56112">
    <property type="entry name" value="Protein kinase-like (PK-like)"/>
    <property type="match status" value="1"/>
</dbReference>
<dbReference type="Proteomes" id="UP001556367">
    <property type="component" value="Unassembled WGS sequence"/>
</dbReference>
<dbReference type="InterPro" id="IPR011009">
    <property type="entry name" value="Kinase-like_dom_sf"/>
</dbReference>
<proteinExistence type="predicted"/>
<name>A0ABR3JXR0_9AGAR</name>
<protein>
    <recommendedName>
        <fullName evidence="3">Protein kinase domain-containing protein</fullName>
    </recommendedName>
</protein>
<keyword evidence="2" id="KW-1185">Reference proteome</keyword>
<sequence length="539" mass="59183">MLQLDIHRQLEDALSVNAMLEVLYDCPVKRPDPGREPPTSSHTSNTINALGSNAATQESPILSRLRCLFPDALTVSANQSREFDYTYLRAINRTLEQLYFGPHTLKTNESAINKEHETLLDAAISSAKLFFTVKAAESGLESEFVESLLEQYVLETKPTVSSAGKEYKARPDHALFHRKKELHVSPQEDKGTKALGIDGSVDLLSPTPSQGCKDVIAQVFTQIVLCYGNVGVVTGMEKGTWLVGATASQKEAEENPASRILYSSKNLTPSSLNLSDVIRAVLEADLLCILHAMCRVDEVLCGILGLNQTSLDLFAAETTFLIPCPLAMYFTHSVQYFWMALSLLALLFLGPTLLQKSWVAVYFWNDADIIRCLRPVDYPLGRSRFKFGILLKSGLPLGVGLHGVVNSIMWTGIAAKIAPLEIIVREASLYADCRSLRSSVMLTYFGAFAIKGTPAGILFLERGEPVGPIESAEILNAVRELHNNVGIHHHDIALRNLLRGPSDGKLKFIDFVFAVEARACHGNCEDNNALARLMLDAAP</sequence>
<accession>A0ABR3JXR0</accession>
<dbReference type="EMBL" id="JASNQZ010000001">
    <property type="protein sequence ID" value="KAL0960399.1"/>
    <property type="molecule type" value="Genomic_DNA"/>
</dbReference>
<reference evidence="2" key="1">
    <citation type="submission" date="2024-06" db="EMBL/GenBank/DDBJ databases">
        <title>Multi-omics analyses provide insights into the biosynthesis of the anticancer antibiotic pleurotin in Hohenbuehelia grisea.</title>
        <authorList>
            <person name="Weaver J.A."/>
            <person name="Alberti F."/>
        </authorList>
    </citation>
    <scope>NUCLEOTIDE SEQUENCE [LARGE SCALE GENOMIC DNA]</scope>
    <source>
        <strain evidence="2">T-177</strain>
    </source>
</reference>
<comment type="caution">
    <text evidence="1">The sequence shown here is derived from an EMBL/GenBank/DDBJ whole genome shotgun (WGS) entry which is preliminary data.</text>
</comment>
<evidence type="ECO:0000313" key="2">
    <source>
        <dbReference type="Proteomes" id="UP001556367"/>
    </source>
</evidence>
<organism evidence="1 2">
    <name type="scientific">Hohenbuehelia grisea</name>
    <dbReference type="NCBI Taxonomy" id="104357"/>
    <lineage>
        <taxon>Eukaryota</taxon>
        <taxon>Fungi</taxon>
        <taxon>Dikarya</taxon>
        <taxon>Basidiomycota</taxon>
        <taxon>Agaricomycotina</taxon>
        <taxon>Agaricomycetes</taxon>
        <taxon>Agaricomycetidae</taxon>
        <taxon>Agaricales</taxon>
        <taxon>Pleurotineae</taxon>
        <taxon>Pleurotaceae</taxon>
        <taxon>Hohenbuehelia</taxon>
    </lineage>
</organism>
<evidence type="ECO:0000313" key="1">
    <source>
        <dbReference type="EMBL" id="KAL0960399.1"/>
    </source>
</evidence>
<gene>
    <name evidence="1" type="ORF">HGRIS_005440</name>
</gene>
<evidence type="ECO:0008006" key="3">
    <source>
        <dbReference type="Google" id="ProtNLM"/>
    </source>
</evidence>